<feature type="compositionally biased region" description="Basic and acidic residues" evidence="1">
    <location>
        <begin position="869"/>
        <end position="878"/>
    </location>
</feature>
<protein>
    <submittedName>
        <fullName evidence="2">Uncharacterized protein</fullName>
    </submittedName>
</protein>
<dbReference type="OrthoDB" id="6769524at2759"/>
<evidence type="ECO:0000313" key="2">
    <source>
        <dbReference type="EMBL" id="CAH2008661.1"/>
    </source>
</evidence>
<name>A0A9P0M753_ACAOB</name>
<evidence type="ECO:0000256" key="1">
    <source>
        <dbReference type="SAM" id="MobiDB-lite"/>
    </source>
</evidence>
<evidence type="ECO:0000313" key="3">
    <source>
        <dbReference type="Proteomes" id="UP001152888"/>
    </source>
</evidence>
<feature type="region of interest" description="Disordered" evidence="1">
    <location>
        <begin position="504"/>
        <end position="544"/>
    </location>
</feature>
<feature type="region of interest" description="Disordered" evidence="1">
    <location>
        <begin position="659"/>
        <end position="701"/>
    </location>
</feature>
<organism evidence="2 3">
    <name type="scientific">Acanthoscelides obtectus</name>
    <name type="common">Bean weevil</name>
    <name type="synonym">Bruchus obtectus</name>
    <dbReference type="NCBI Taxonomy" id="200917"/>
    <lineage>
        <taxon>Eukaryota</taxon>
        <taxon>Metazoa</taxon>
        <taxon>Ecdysozoa</taxon>
        <taxon>Arthropoda</taxon>
        <taxon>Hexapoda</taxon>
        <taxon>Insecta</taxon>
        <taxon>Pterygota</taxon>
        <taxon>Neoptera</taxon>
        <taxon>Endopterygota</taxon>
        <taxon>Coleoptera</taxon>
        <taxon>Polyphaga</taxon>
        <taxon>Cucujiformia</taxon>
        <taxon>Chrysomeloidea</taxon>
        <taxon>Chrysomelidae</taxon>
        <taxon>Bruchinae</taxon>
        <taxon>Bruchini</taxon>
        <taxon>Acanthoscelides</taxon>
    </lineage>
</organism>
<accession>A0A9P0M753</accession>
<comment type="caution">
    <text evidence="2">The sequence shown here is derived from an EMBL/GenBank/DDBJ whole genome shotgun (WGS) entry which is preliminary data.</text>
</comment>
<feature type="compositionally biased region" description="Polar residues" evidence="1">
    <location>
        <begin position="683"/>
        <end position="701"/>
    </location>
</feature>
<feature type="compositionally biased region" description="Basic residues" evidence="1">
    <location>
        <begin position="836"/>
        <end position="868"/>
    </location>
</feature>
<gene>
    <name evidence="2" type="ORF">ACAOBT_LOCUS30390</name>
</gene>
<proteinExistence type="predicted"/>
<feature type="compositionally biased region" description="Polar residues" evidence="1">
    <location>
        <begin position="531"/>
        <end position="544"/>
    </location>
</feature>
<dbReference type="EMBL" id="CAKOFQ010007827">
    <property type="protein sequence ID" value="CAH2008661.1"/>
    <property type="molecule type" value="Genomic_DNA"/>
</dbReference>
<feature type="compositionally biased region" description="Low complexity" evidence="1">
    <location>
        <begin position="659"/>
        <end position="677"/>
    </location>
</feature>
<dbReference type="Proteomes" id="UP001152888">
    <property type="component" value="Unassembled WGS sequence"/>
</dbReference>
<dbReference type="AlphaFoldDB" id="A0A9P0M753"/>
<feature type="region of interest" description="Disordered" evidence="1">
    <location>
        <begin position="836"/>
        <end position="878"/>
    </location>
</feature>
<reference evidence="2" key="1">
    <citation type="submission" date="2022-03" db="EMBL/GenBank/DDBJ databases">
        <authorList>
            <person name="Sayadi A."/>
        </authorList>
    </citation>
    <scope>NUCLEOTIDE SEQUENCE</scope>
</reference>
<sequence>MNDRSQNDAGKISGRFTFEKPVQYIAENSADESGYYHVESRRTEITKPKIFNRSKDTLSQVEHFTCKHASTIGEPEYNPEICISENTGKSSTQPVGAPSLSEDADLEDACNAINQILRNPLVDRLLMNTIYKPPDPANLSDKWNTFVFIVRKLEPNTPQGILEHPNAKDCVKMYVRKRRRKRHSTATLLKRKQKMIKRLQRRDTIDKMQEDDLFKDIAKFLVSNKLKHKGYTYVPVMFSHQVNDGLAGYTVRDLNGDLNVKLTEASTMPFSASKSATAISSTTTATTASSATSASTPLWTVPPPSSTDYNEFALNLPNPVTHLNLNEDKMATESVAIHAGGSMVPGILIYPIGKKLKRFHNDKTDLDFAADNAVTELEVGLDQSTKASIEFVPTYTLPVLKRGVPPECAEDTEKLLQLLATANDKDSPPRRAIPGVLVYPLAKIKRFVSGSTTVSDSSDAQPTFYALDRNILRERAPKILKKEVPPECLKDTDQLLNMLANAIDENLTSTSTDEESTESSEKTTEPENTTGEQEGSTSNDVGTSSEMFDLKDLNINLESGGGLSGGEIAPLGGLGGDTLGGAGIGLPIGETSGEFGQPSEATRSYAEITENNFELYESVKGSENLLISTRNSFNLGTIGVGEPQIQAANMEGGLASFSLSSNDQSTSSSDVPVASSAELSTEAKPSQITNSARSSATTQETECVTVMASTTAESGTSSSYLAATTALGSNKDDHVGKNMTNARLKRLEKDLKLVNEVEKILKGTTGPRHKIRKRELGSIDIDDTSVEETEAPLLEITITINTEKPQCPEAVLDKPTKTVREINHQMLRGLGKLLKWKNSHNSKSPSRPKRSRIRMKRKRRKKKHRHKPPHENRKKDHL</sequence>
<keyword evidence="3" id="KW-1185">Reference proteome</keyword>